<dbReference type="Proteomes" id="UP000297703">
    <property type="component" value="Unassembled WGS sequence"/>
</dbReference>
<accession>A0A4D9EQK0</accession>
<evidence type="ECO:0000313" key="2">
    <source>
        <dbReference type="Proteomes" id="UP000297703"/>
    </source>
</evidence>
<keyword evidence="2" id="KW-1185">Reference proteome</keyword>
<sequence length="108" mass="12306">MRRFRECLVDQRREGIPGVKSGTGKNVKTSVGETEKWDIKVRISREIKRKLFVTTGLMMAKPQKMYEDNFISPTIIFSILPPAKRSRWDLVESSAYSSNAQICAPDSP</sequence>
<reference evidence="1 2" key="1">
    <citation type="submission" date="2019-04" db="EMBL/GenBank/DDBJ databases">
        <title>Draft genome of the big-headed turtle Platysternon megacephalum.</title>
        <authorList>
            <person name="Gong S."/>
        </authorList>
    </citation>
    <scope>NUCLEOTIDE SEQUENCE [LARGE SCALE GENOMIC DNA]</scope>
    <source>
        <strain evidence="1">DO16091913</strain>
        <tissue evidence="1">Muscle</tissue>
    </source>
</reference>
<evidence type="ECO:0000313" key="1">
    <source>
        <dbReference type="EMBL" id="TFK08144.1"/>
    </source>
</evidence>
<dbReference type="EMBL" id="QXTE01000072">
    <property type="protein sequence ID" value="TFK08144.1"/>
    <property type="molecule type" value="Genomic_DNA"/>
</dbReference>
<comment type="caution">
    <text evidence="1">The sequence shown here is derived from an EMBL/GenBank/DDBJ whole genome shotgun (WGS) entry which is preliminary data.</text>
</comment>
<protein>
    <submittedName>
        <fullName evidence="1">NADH dehydrogenase</fullName>
    </submittedName>
</protein>
<dbReference type="AlphaFoldDB" id="A0A4D9EQK0"/>
<gene>
    <name evidence="1" type="ORF">DR999_PMT09018</name>
</gene>
<organism evidence="1 2">
    <name type="scientific">Platysternon megacephalum</name>
    <name type="common">big-headed turtle</name>
    <dbReference type="NCBI Taxonomy" id="55544"/>
    <lineage>
        <taxon>Eukaryota</taxon>
        <taxon>Metazoa</taxon>
        <taxon>Chordata</taxon>
        <taxon>Craniata</taxon>
        <taxon>Vertebrata</taxon>
        <taxon>Euteleostomi</taxon>
        <taxon>Archelosauria</taxon>
        <taxon>Testudinata</taxon>
        <taxon>Testudines</taxon>
        <taxon>Cryptodira</taxon>
        <taxon>Durocryptodira</taxon>
        <taxon>Testudinoidea</taxon>
        <taxon>Platysternidae</taxon>
        <taxon>Platysternon</taxon>
    </lineage>
</organism>
<reference evidence="1 2" key="2">
    <citation type="submission" date="2019-04" db="EMBL/GenBank/DDBJ databases">
        <title>The genome sequence of big-headed turtle.</title>
        <authorList>
            <person name="Gong S."/>
        </authorList>
    </citation>
    <scope>NUCLEOTIDE SEQUENCE [LARGE SCALE GENOMIC DNA]</scope>
    <source>
        <strain evidence="1">DO16091913</strain>
        <tissue evidence="1">Muscle</tissue>
    </source>
</reference>
<proteinExistence type="predicted"/>
<name>A0A4D9EQK0_9SAUR</name>